<protein>
    <submittedName>
        <fullName evidence="1">Uncharacterized protein</fullName>
    </submittedName>
</protein>
<dbReference type="OrthoDB" id="5954593at2"/>
<organism evidence="1 2">
    <name type="scientific">Rhodanobacter lindaniclasticus</name>
    <dbReference type="NCBI Taxonomy" id="75310"/>
    <lineage>
        <taxon>Bacteria</taxon>
        <taxon>Pseudomonadati</taxon>
        <taxon>Pseudomonadota</taxon>
        <taxon>Gammaproteobacteria</taxon>
        <taxon>Lysobacterales</taxon>
        <taxon>Rhodanobacteraceae</taxon>
        <taxon>Rhodanobacter</taxon>
    </lineage>
</organism>
<dbReference type="AlphaFoldDB" id="A0A4S3K961"/>
<gene>
    <name evidence="1" type="ORF">B1991_17115</name>
</gene>
<dbReference type="Proteomes" id="UP000306317">
    <property type="component" value="Unassembled WGS sequence"/>
</dbReference>
<dbReference type="EMBL" id="MWIO01000070">
    <property type="protein sequence ID" value="THD04833.1"/>
    <property type="molecule type" value="Genomic_DNA"/>
</dbReference>
<proteinExistence type="predicted"/>
<dbReference type="RefSeq" id="WP_136259908.1">
    <property type="nucleotide sequence ID" value="NZ_MWIO01000070.1"/>
</dbReference>
<keyword evidence="2" id="KW-1185">Reference proteome</keyword>
<comment type="caution">
    <text evidence="1">The sequence shown here is derived from an EMBL/GenBank/DDBJ whole genome shotgun (WGS) entry which is preliminary data.</text>
</comment>
<name>A0A4S3K961_9GAMM</name>
<accession>A0A4S3K961</accession>
<evidence type="ECO:0000313" key="1">
    <source>
        <dbReference type="EMBL" id="THD04833.1"/>
    </source>
</evidence>
<reference evidence="1 2" key="1">
    <citation type="submission" date="2017-02" db="EMBL/GenBank/DDBJ databases">
        <title>Whole genome sequencing of Rhodanobacter lindaniclasticus DSM 17932.</title>
        <authorList>
            <person name="Kumar S."/>
            <person name="Patil P."/>
            <person name="Patil P.B."/>
        </authorList>
    </citation>
    <scope>NUCLEOTIDE SEQUENCE [LARGE SCALE GENOMIC DNA]</scope>
    <source>
        <strain evidence="1 2">DSM 17932</strain>
    </source>
</reference>
<evidence type="ECO:0000313" key="2">
    <source>
        <dbReference type="Proteomes" id="UP000306317"/>
    </source>
</evidence>
<sequence>MPNVTLEVTLKNGSLDVDQSGNGNQIAHGQSVTITWHLSGPGVSPGSFNAISDPTHPGFAWIQSPPSGVFGQAQLANNGDKITITDANDSTSSSGEWIYQLCATINGAPYSTISTLPTATTTNPVIKNL</sequence>